<evidence type="ECO:0000256" key="6">
    <source>
        <dbReference type="ARBA" id="ARBA00023015"/>
    </source>
</evidence>
<dbReference type="GO" id="GO:0005634">
    <property type="term" value="C:nucleus"/>
    <property type="evidence" value="ECO:0007669"/>
    <property type="project" value="UniProtKB-SubCell"/>
</dbReference>
<feature type="domain" description="C2H2-type" evidence="10">
    <location>
        <begin position="676"/>
        <end position="703"/>
    </location>
</feature>
<name>A0A7R8CR95_LEPSM</name>
<feature type="compositionally biased region" description="Basic and acidic residues" evidence="9">
    <location>
        <begin position="506"/>
        <end position="524"/>
    </location>
</feature>
<organism evidence="11 12">
    <name type="scientific">Lepeophtheirus salmonis</name>
    <name type="common">Salmon louse</name>
    <name type="synonym">Caligus salmonis</name>
    <dbReference type="NCBI Taxonomy" id="72036"/>
    <lineage>
        <taxon>Eukaryota</taxon>
        <taxon>Metazoa</taxon>
        <taxon>Ecdysozoa</taxon>
        <taxon>Arthropoda</taxon>
        <taxon>Crustacea</taxon>
        <taxon>Multicrustacea</taxon>
        <taxon>Hexanauplia</taxon>
        <taxon>Copepoda</taxon>
        <taxon>Siphonostomatoida</taxon>
        <taxon>Caligidae</taxon>
        <taxon>Lepeophtheirus</taxon>
    </lineage>
</organism>
<dbReference type="Gene3D" id="3.30.160.60">
    <property type="entry name" value="Classic Zinc Finger"/>
    <property type="match status" value="5"/>
</dbReference>
<dbReference type="PROSITE" id="PS00028">
    <property type="entry name" value="ZINC_FINGER_C2H2_1"/>
    <property type="match status" value="5"/>
</dbReference>
<dbReference type="Pfam" id="PF00096">
    <property type="entry name" value="zf-C2H2"/>
    <property type="match status" value="5"/>
</dbReference>
<dbReference type="SMART" id="SM00355">
    <property type="entry name" value="ZnF_C2H2"/>
    <property type="match status" value="5"/>
</dbReference>
<feature type="domain" description="C2H2-type" evidence="10">
    <location>
        <begin position="620"/>
        <end position="647"/>
    </location>
</feature>
<dbReference type="GO" id="GO:0008270">
    <property type="term" value="F:zinc ion binding"/>
    <property type="evidence" value="ECO:0007669"/>
    <property type="project" value="UniProtKB-KW"/>
</dbReference>
<evidence type="ECO:0000256" key="3">
    <source>
        <dbReference type="ARBA" id="ARBA00022737"/>
    </source>
</evidence>
<dbReference type="PANTHER" id="PTHR16515">
    <property type="entry name" value="PR DOMAIN ZINC FINGER PROTEIN"/>
    <property type="match status" value="1"/>
</dbReference>
<dbReference type="InterPro" id="IPR043472">
    <property type="entry name" value="Macro_dom-like"/>
</dbReference>
<dbReference type="InterPro" id="IPR013087">
    <property type="entry name" value="Znf_C2H2_type"/>
</dbReference>
<evidence type="ECO:0000256" key="4">
    <source>
        <dbReference type="ARBA" id="ARBA00022771"/>
    </source>
</evidence>
<keyword evidence="2" id="KW-0479">Metal-binding</keyword>
<dbReference type="AlphaFoldDB" id="A0A7R8CR95"/>
<sequence length="703" mass="78009">MRFEDVRKTWTSNVRDEETGKCPGYITKLEIDAAVNAGNSGLRADGGVCGPIHSLLQAQIYKKNAIVLMDVLLETPMMSKGSRSITFPCIGTGIYEFPPESANLNDFETSKPVGKTGEKVVIRTSEAIHKIPDSARAFELISSTTSDPTYEELESSLSKDSNTVIVNEQRDSVSPSVLDKVVVEDIFENKGSSLLLDTSLWKQSFEEGEEDESKNFVNLDYSTLNHHHQQFTSSASSSSEYNQPSSIHHQIIGPPNNQNHSHPKGDHQLSTSFNSIFGTSQLDDSSYNNCLDVLFYPEELFTSDTTTPVPTITTVSHSVEDPSTTPNFLSSSEIAPASNIIEDMGDLPFASLEAVDAVNSMKAPTKSPPPDSHWSPPFDTEAQLPVTTSLQESNSLYTTSTYGETPWASPHHAHMSHQQQHDFFPGTMNVNVSMNSPTHFSPYGFQEPSLETNNNWNSQYPTSGNHCGYSSSSSTSSTSSAIHVNNNTHSGYYNGSLLYGESTMSSKEEEYPEKRRSLGGEQPHHQFPYINSRGGNRCYVSSFEDRKILKNPSSPDSSTDNTKNVCGICGKTYARPSTLKTHMRTHSGERPYRCYDCDKSFSQAANLTAHCRTHSGEKPFHCSICNRKFSQSSSVTTHMRTHSGERPYRCRMCKKAFSDSSTLTKHLRIHSGEKPYQCKLCHLKFSQSGNLNRHMRIHAQNGR</sequence>
<keyword evidence="8" id="KW-0539">Nucleus</keyword>
<dbReference type="FunFam" id="3.30.160.60:FF:000110">
    <property type="entry name" value="Zinc finger protein-like"/>
    <property type="match status" value="2"/>
</dbReference>
<dbReference type="InterPro" id="IPR050331">
    <property type="entry name" value="Zinc_finger"/>
</dbReference>
<dbReference type="FunFam" id="3.30.160.60:FF:002343">
    <property type="entry name" value="Zinc finger protein 33A"/>
    <property type="match status" value="1"/>
</dbReference>
<dbReference type="OrthoDB" id="5978418at2759"/>
<feature type="region of interest" description="Disordered" evidence="9">
    <location>
        <begin position="503"/>
        <end position="527"/>
    </location>
</feature>
<keyword evidence="12" id="KW-1185">Reference proteome</keyword>
<feature type="domain" description="C2H2-type" evidence="10">
    <location>
        <begin position="648"/>
        <end position="675"/>
    </location>
</feature>
<keyword evidence="6" id="KW-0805">Transcription regulation</keyword>
<feature type="region of interest" description="Disordered" evidence="9">
    <location>
        <begin position="228"/>
        <end position="272"/>
    </location>
</feature>
<keyword evidence="4" id="KW-0863">Zinc-finger</keyword>
<dbReference type="FunFam" id="3.30.160.60:FF:000145">
    <property type="entry name" value="Zinc finger protein 574"/>
    <property type="match status" value="1"/>
</dbReference>
<dbReference type="Proteomes" id="UP000675881">
    <property type="component" value="Chromosome 14"/>
</dbReference>
<evidence type="ECO:0000256" key="7">
    <source>
        <dbReference type="ARBA" id="ARBA00023163"/>
    </source>
</evidence>
<dbReference type="EMBL" id="HG994593">
    <property type="protein sequence ID" value="CAF2852524.1"/>
    <property type="molecule type" value="Genomic_DNA"/>
</dbReference>
<dbReference type="PANTHER" id="PTHR16515:SF49">
    <property type="entry name" value="GASTRULA ZINC FINGER PROTEIN XLCGF49.1-LIKE-RELATED"/>
    <property type="match status" value="1"/>
</dbReference>
<keyword evidence="7" id="KW-0804">Transcription</keyword>
<dbReference type="PROSITE" id="PS50157">
    <property type="entry name" value="ZINC_FINGER_C2H2_2"/>
    <property type="match status" value="5"/>
</dbReference>
<dbReference type="SUPFAM" id="SSF52949">
    <property type="entry name" value="Macro domain-like"/>
    <property type="match status" value="1"/>
</dbReference>
<evidence type="ECO:0000256" key="1">
    <source>
        <dbReference type="ARBA" id="ARBA00004123"/>
    </source>
</evidence>
<dbReference type="SMART" id="SM00614">
    <property type="entry name" value="ZnF_BED"/>
    <property type="match status" value="2"/>
</dbReference>
<dbReference type="InterPro" id="IPR036236">
    <property type="entry name" value="Znf_C2H2_sf"/>
</dbReference>
<proteinExistence type="predicted"/>
<gene>
    <name evidence="11" type="ORF">LSAA_4554</name>
</gene>
<reference evidence="11" key="1">
    <citation type="submission" date="2021-02" db="EMBL/GenBank/DDBJ databases">
        <authorList>
            <person name="Bekaert M."/>
        </authorList>
    </citation>
    <scope>NUCLEOTIDE SEQUENCE</scope>
    <source>
        <strain evidence="11">IoA-00</strain>
    </source>
</reference>
<evidence type="ECO:0000256" key="9">
    <source>
        <dbReference type="SAM" id="MobiDB-lite"/>
    </source>
</evidence>
<dbReference type="GO" id="GO:0006355">
    <property type="term" value="P:regulation of DNA-templated transcription"/>
    <property type="evidence" value="ECO:0007669"/>
    <property type="project" value="UniProtKB-ARBA"/>
</dbReference>
<accession>A0A7R8CR95</accession>
<evidence type="ECO:0000256" key="8">
    <source>
        <dbReference type="ARBA" id="ARBA00023242"/>
    </source>
</evidence>
<evidence type="ECO:0000256" key="2">
    <source>
        <dbReference type="ARBA" id="ARBA00022723"/>
    </source>
</evidence>
<keyword evidence="3" id="KW-0677">Repeat</keyword>
<comment type="subcellular location">
    <subcellularLocation>
        <location evidence="1">Nucleus</location>
    </subcellularLocation>
</comment>
<evidence type="ECO:0000313" key="12">
    <source>
        <dbReference type="Proteomes" id="UP000675881"/>
    </source>
</evidence>
<evidence type="ECO:0000313" key="11">
    <source>
        <dbReference type="EMBL" id="CAF2852524.1"/>
    </source>
</evidence>
<feature type="domain" description="C2H2-type" evidence="10">
    <location>
        <begin position="592"/>
        <end position="619"/>
    </location>
</feature>
<dbReference type="FunFam" id="3.30.160.60:FF:000495">
    <property type="entry name" value="zinc finger protein 668"/>
    <property type="match status" value="1"/>
</dbReference>
<dbReference type="SUPFAM" id="SSF57667">
    <property type="entry name" value="beta-beta-alpha zinc fingers"/>
    <property type="match status" value="3"/>
</dbReference>
<keyword evidence="5" id="KW-0862">Zinc</keyword>
<feature type="domain" description="C2H2-type" evidence="10">
    <location>
        <begin position="564"/>
        <end position="591"/>
    </location>
</feature>
<feature type="compositionally biased region" description="Low complexity" evidence="9">
    <location>
        <begin position="233"/>
        <end position="246"/>
    </location>
</feature>
<evidence type="ECO:0000259" key="10">
    <source>
        <dbReference type="PROSITE" id="PS50157"/>
    </source>
</evidence>
<evidence type="ECO:0000256" key="5">
    <source>
        <dbReference type="ARBA" id="ARBA00022833"/>
    </source>
</evidence>
<protein>
    <submittedName>
        <fullName evidence="11">GL</fullName>
    </submittedName>
</protein>